<evidence type="ECO:0000256" key="1">
    <source>
        <dbReference type="SAM" id="Phobius"/>
    </source>
</evidence>
<dbReference type="Proteomes" id="UP000295497">
    <property type="component" value="Chromosome"/>
</dbReference>
<sequence>MRPCRSCGASLEASRHGITCPRCGAENPGVPGAAAALPDTPAPAPAPTPPRAVKALLAVAMAAVGVGFAVMFFARVEPPREPAPRARQLTTQLDALCFVDANGDDAPDPVLWQDGKTRGRVVAVDGRSGQGIWSSSELDRPDALACPDHSTVLAGGESATLHALDARTGKPRWAASLPGAPDEIAAGEGCATVVLKDGTATGIKLGGGEVADCPTAPPPSAITGQFWERKKNPQVVQVADVEVALTAPAEGPPRLSAEGRRGGASLWKKELPVRAPLSGGRPDLFLVASGGAAIVVGVDVVGGTELRIIALDPATGASRYERAAGYLGDRIVAAKAAGPYVYVVSGAAVSGAALRAIDPATGGTVWRATAPPSP</sequence>
<dbReference type="InterPro" id="IPR015943">
    <property type="entry name" value="WD40/YVTN_repeat-like_dom_sf"/>
</dbReference>
<organism evidence="3 4">
    <name type="scientific">Sorangium cellulosum</name>
    <name type="common">Polyangium cellulosum</name>
    <dbReference type="NCBI Taxonomy" id="56"/>
    <lineage>
        <taxon>Bacteria</taxon>
        <taxon>Pseudomonadati</taxon>
        <taxon>Myxococcota</taxon>
        <taxon>Polyangia</taxon>
        <taxon>Polyangiales</taxon>
        <taxon>Polyangiaceae</taxon>
        <taxon>Sorangium</taxon>
    </lineage>
</organism>
<dbReference type="Gene3D" id="2.130.10.10">
    <property type="entry name" value="YVTN repeat-like/Quinoprotein amine dehydrogenase"/>
    <property type="match status" value="1"/>
</dbReference>
<dbReference type="Gene3D" id="2.40.128.630">
    <property type="match status" value="1"/>
</dbReference>
<dbReference type="Pfam" id="PF13360">
    <property type="entry name" value="PQQ_2"/>
    <property type="match status" value="2"/>
</dbReference>
<evidence type="ECO:0000313" key="3">
    <source>
        <dbReference type="EMBL" id="AUX32469.1"/>
    </source>
</evidence>
<dbReference type="EMBL" id="CP012672">
    <property type="protein sequence ID" value="AUX32469.1"/>
    <property type="molecule type" value="Genomic_DNA"/>
</dbReference>
<keyword evidence="1" id="KW-1133">Transmembrane helix</keyword>
<dbReference type="InterPro" id="IPR018391">
    <property type="entry name" value="PQQ_b-propeller_rpt"/>
</dbReference>
<proteinExistence type="predicted"/>
<protein>
    <submittedName>
        <fullName evidence="3">Quinonprotein</fullName>
    </submittedName>
</protein>
<keyword evidence="1" id="KW-0472">Membrane</keyword>
<dbReference type="InterPro" id="IPR002372">
    <property type="entry name" value="PQQ_rpt_dom"/>
</dbReference>
<evidence type="ECO:0000313" key="4">
    <source>
        <dbReference type="Proteomes" id="UP000295497"/>
    </source>
</evidence>
<evidence type="ECO:0000259" key="2">
    <source>
        <dbReference type="Pfam" id="PF13360"/>
    </source>
</evidence>
<name>A0A4P2QQI9_SORCE</name>
<feature type="transmembrane region" description="Helical" evidence="1">
    <location>
        <begin position="55"/>
        <end position="74"/>
    </location>
</feature>
<reference evidence="3 4" key="1">
    <citation type="submission" date="2015-09" db="EMBL/GenBank/DDBJ databases">
        <title>Sorangium comparison.</title>
        <authorList>
            <person name="Zaburannyi N."/>
            <person name="Bunk B."/>
            <person name="Overmann J."/>
            <person name="Mueller R."/>
        </authorList>
    </citation>
    <scope>NUCLEOTIDE SEQUENCE [LARGE SCALE GENOMIC DNA]</scope>
    <source>
        <strain evidence="3 4">So ce836</strain>
    </source>
</reference>
<dbReference type="SUPFAM" id="SSF50998">
    <property type="entry name" value="Quinoprotein alcohol dehydrogenase-like"/>
    <property type="match status" value="1"/>
</dbReference>
<dbReference type="SMART" id="SM00564">
    <property type="entry name" value="PQQ"/>
    <property type="match status" value="3"/>
</dbReference>
<accession>A0A4P2QQI9</accession>
<dbReference type="InterPro" id="IPR011047">
    <property type="entry name" value="Quinoprotein_ADH-like_sf"/>
</dbReference>
<dbReference type="RefSeq" id="WP_237245530.1">
    <property type="nucleotide sequence ID" value="NZ_CP012672.1"/>
</dbReference>
<dbReference type="AlphaFoldDB" id="A0A4P2QQI9"/>
<keyword evidence="1" id="KW-0812">Transmembrane</keyword>
<gene>
    <name evidence="3" type="ORF">SOCE836_046090</name>
</gene>
<feature type="domain" description="Pyrrolo-quinoline quinone repeat" evidence="2">
    <location>
        <begin position="118"/>
        <end position="203"/>
    </location>
</feature>
<feature type="domain" description="Pyrrolo-quinoline quinone repeat" evidence="2">
    <location>
        <begin position="257"/>
        <end position="371"/>
    </location>
</feature>